<evidence type="ECO:0000256" key="6">
    <source>
        <dbReference type="ARBA" id="ARBA00022917"/>
    </source>
</evidence>
<comment type="subcellular location">
    <subcellularLocation>
        <location evidence="1 7">Cytoplasm</location>
    </subcellularLocation>
</comment>
<keyword evidence="13" id="KW-1185">Reference proteome</keyword>
<dbReference type="CDD" id="cd04470">
    <property type="entry name" value="S1_EF-P_repeat_1"/>
    <property type="match status" value="1"/>
</dbReference>
<keyword evidence="4 7" id="KW-0963">Cytoplasm</keyword>
<dbReference type="Pfam" id="PF01132">
    <property type="entry name" value="EFP"/>
    <property type="match status" value="1"/>
</dbReference>
<comment type="function">
    <text evidence="7">Involved in peptide bond synthesis. Stimulates efficient translation and peptide-bond synthesis on native or reconstituted 70S ribosomes in vitro. Probably functions indirectly by altering the affinity of the ribosome for aminoacyl-tRNA, thus increasing their reactivity as acceptors for peptidyl transferase.</text>
</comment>
<feature type="domain" description="Elongation factor P C-terminal" evidence="10">
    <location>
        <begin position="129"/>
        <end position="184"/>
    </location>
</feature>
<dbReference type="InterPro" id="IPR001059">
    <property type="entry name" value="Transl_elong_P/YeiP_cen"/>
</dbReference>
<organism evidence="12 13">
    <name type="scientific">Intestinicryptomonas porci</name>
    <dbReference type="NCBI Taxonomy" id="2926320"/>
    <lineage>
        <taxon>Bacteria</taxon>
        <taxon>Pseudomonadati</taxon>
        <taxon>Verrucomicrobiota</taxon>
        <taxon>Opitutia</taxon>
        <taxon>Opitutales</taxon>
        <taxon>Intestinicryptomonaceae</taxon>
        <taxon>Intestinicryptomonas</taxon>
    </lineage>
</organism>
<name>A0ABU4WHT2_9BACT</name>
<dbReference type="GO" id="GO:0003746">
    <property type="term" value="F:translation elongation factor activity"/>
    <property type="evidence" value="ECO:0007669"/>
    <property type="project" value="UniProtKB-KW"/>
</dbReference>
<evidence type="ECO:0000256" key="5">
    <source>
        <dbReference type="ARBA" id="ARBA00022768"/>
    </source>
</evidence>
<protein>
    <recommendedName>
        <fullName evidence="7 8">Elongation factor P</fullName>
        <shortName evidence="7">EF-P</shortName>
    </recommendedName>
</protein>
<dbReference type="SUPFAM" id="SSF50104">
    <property type="entry name" value="Translation proteins SH3-like domain"/>
    <property type="match status" value="1"/>
</dbReference>
<dbReference type="Gene3D" id="2.40.50.140">
    <property type="entry name" value="Nucleic acid-binding proteins"/>
    <property type="match status" value="2"/>
</dbReference>
<keyword evidence="6 7" id="KW-0648">Protein biosynthesis</keyword>
<evidence type="ECO:0000259" key="10">
    <source>
        <dbReference type="SMART" id="SM00841"/>
    </source>
</evidence>
<dbReference type="SMART" id="SM01185">
    <property type="entry name" value="EFP"/>
    <property type="match status" value="1"/>
</dbReference>
<dbReference type="RefSeq" id="WP_370397212.1">
    <property type="nucleotide sequence ID" value="NZ_JALBUT010000006.1"/>
</dbReference>
<evidence type="ECO:0000313" key="12">
    <source>
        <dbReference type="EMBL" id="MDX8415764.1"/>
    </source>
</evidence>
<dbReference type="Proteomes" id="UP001275932">
    <property type="component" value="Unassembled WGS sequence"/>
</dbReference>
<evidence type="ECO:0000256" key="8">
    <source>
        <dbReference type="NCBIfam" id="TIGR00038"/>
    </source>
</evidence>
<dbReference type="NCBIfam" id="NF001810">
    <property type="entry name" value="PRK00529.1"/>
    <property type="match status" value="1"/>
</dbReference>
<dbReference type="InterPro" id="IPR013852">
    <property type="entry name" value="Transl_elong_P/YeiP_CS"/>
</dbReference>
<evidence type="ECO:0000313" key="13">
    <source>
        <dbReference type="Proteomes" id="UP001275932"/>
    </source>
</evidence>
<dbReference type="Pfam" id="PF09285">
    <property type="entry name" value="Elong-fact-P_C"/>
    <property type="match status" value="1"/>
</dbReference>
<dbReference type="HAMAP" id="MF_00141">
    <property type="entry name" value="EF_P"/>
    <property type="match status" value="1"/>
</dbReference>
<dbReference type="CDD" id="cd05794">
    <property type="entry name" value="S1_EF-P_repeat_2"/>
    <property type="match status" value="1"/>
</dbReference>
<comment type="pathway">
    <text evidence="2 7">Protein biosynthesis; polypeptide chain elongation.</text>
</comment>
<evidence type="ECO:0000256" key="1">
    <source>
        <dbReference type="ARBA" id="ARBA00004496"/>
    </source>
</evidence>
<dbReference type="PANTHER" id="PTHR30053:SF14">
    <property type="entry name" value="TRANSLATION ELONGATION FACTOR KOW-LIKE DOMAIN-CONTAINING PROTEIN"/>
    <property type="match status" value="1"/>
</dbReference>
<dbReference type="PIRSF" id="PIRSF005901">
    <property type="entry name" value="EF-P"/>
    <property type="match status" value="1"/>
</dbReference>
<evidence type="ECO:0000256" key="3">
    <source>
        <dbReference type="ARBA" id="ARBA00009479"/>
    </source>
</evidence>
<evidence type="ECO:0000256" key="7">
    <source>
        <dbReference type="HAMAP-Rule" id="MF_00141"/>
    </source>
</evidence>
<dbReference type="InterPro" id="IPR011768">
    <property type="entry name" value="Transl_elongation_fac_P"/>
</dbReference>
<dbReference type="PROSITE" id="PS01275">
    <property type="entry name" value="EFP"/>
    <property type="match status" value="1"/>
</dbReference>
<comment type="caution">
    <text evidence="12">The sequence shown here is derived from an EMBL/GenBank/DDBJ whole genome shotgun (WGS) entry which is preliminary data.</text>
</comment>
<feature type="domain" description="Translation elongation factor P/YeiP central" evidence="11">
    <location>
        <begin position="67"/>
        <end position="121"/>
    </location>
</feature>
<evidence type="ECO:0000256" key="9">
    <source>
        <dbReference type="RuleBase" id="RU004389"/>
    </source>
</evidence>
<accession>A0ABU4WHT2</accession>
<proteinExistence type="inferred from homology"/>
<dbReference type="InterPro" id="IPR015365">
    <property type="entry name" value="Elong-fact-P_C"/>
</dbReference>
<gene>
    <name evidence="7 12" type="primary">efp</name>
    <name evidence="12" type="ORF">MOX91_06190</name>
</gene>
<dbReference type="Pfam" id="PF08207">
    <property type="entry name" value="EFP_N"/>
    <property type="match status" value="1"/>
</dbReference>
<evidence type="ECO:0000256" key="2">
    <source>
        <dbReference type="ARBA" id="ARBA00004815"/>
    </source>
</evidence>
<dbReference type="InterPro" id="IPR020599">
    <property type="entry name" value="Transl_elong_fac_P/YeiP"/>
</dbReference>
<dbReference type="SUPFAM" id="SSF50249">
    <property type="entry name" value="Nucleic acid-binding proteins"/>
    <property type="match status" value="2"/>
</dbReference>
<dbReference type="NCBIfam" id="TIGR00038">
    <property type="entry name" value="efp"/>
    <property type="match status" value="1"/>
</dbReference>
<dbReference type="InterPro" id="IPR013185">
    <property type="entry name" value="Transl_elong_KOW-like"/>
</dbReference>
<dbReference type="InterPro" id="IPR012340">
    <property type="entry name" value="NA-bd_OB-fold"/>
</dbReference>
<sequence>MANPTDIRKNNVIMYNNVPHVVMSMLHRTQGRGAGFVQTVLRNLANGSSTTVKFRSTDSVEFCHTTNKGLEFSYIDGDVYHFIHPETFEDYSIQESILGEDKKWLVEGHEYTILFVNDEPVSLELPANINIEVAEASEGLRGDTSSAPTKPVTLANGIVVQVPLFIKTGDVLKIRTEDNSYVSRA</sequence>
<keyword evidence="5 7" id="KW-0251">Elongation factor</keyword>
<dbReference type="Gene3D" id="2.30.30.30">
    <property type="match status" value="1"/>
</dbReference>
<dbReference type="SMART" id="SM00841">
    <property type="entry name" value="Elong-fact-P_C"/>
    <property type="match status" value="1"/>
</dbReference>
<dbReference type="PANTHER" id="PTHR30053">
    <property type="entry name" value="ELONGATION FACTOR P"/>
    <property type="match status" value="1"/>
</dbReference>
<dbReference type="InterPro" id="IPR008991">
    <property type="entry name" value="Translation_prot_SH3-like_sf"/>
</dbReference>
<dbReference type="EMBL" id="JALBUT010000006">
    <property type="protein sequence ID" value="MDX8415764.1"/>
    <property type="molecule type" value="Genomic_DNA"/>
</dbReference>
<dbReference type="InterPro" id="IPR014722">
    <property type="entry name" value="Rib_uL2_dom2"/>
</dbReference>
<comment type="similarity">
    <text evidence="3 7 9">Belongs to the elongation factor P family.</text>
</comment>
<evidence type="ECO:0000259" key="11">
    <source>
        <dbReference type="SMART" id="SM01185"/>
    </source>
</evidence>
<evidence type="ECO:0000256" key="4">
    <source>
        <dbReference type="ARBA" id="ARBA00022490"/>
    </source>
</evidence>
<reference evidence="12 13" key="1">
    <citation type="submission" date="2022-03" db="EMBL/GenBank/DDBJ databases">
        <title>Novel taxa within the pig intestine.</title>
        <authorList>
            <person name="Wylensek D."/>
            <person name="Bishof K."/>
            <person name="Afrizal A."/>
            <person name="Clavel T."/>
        </authorList>
    </citation>
    <scope>NUCLEOTIDE SEQUENCE [LARGE SCALE GENOMIC DNA]</scope>
    <source>
        <strain evidence="12 13">CLA-KB-P66</strain>
    </source>
</reference>